<name>A0A840E9F3_9BACT</name>
<dbReference type="AlphaFoldDB" id="A0A840E9F3"/>
<evidence type="ECO:0000256" key="6">
    <source>
        <dbReference type="RuleBase" id="RU000384"/>
    </source>
</evidence>
<evidence type="ECO:0000256" key="2">
    <source>
        <dbReference type="ARBA" id="ARBA00022598"/>
    </source>
</evidence>
<evidence type="ECO:0000313" key="8">
    <source>
        <dbReference type="EMBL" id="MBB4080352.1"/>
    </source>
</evidence>
<evidence type="ECO:0000259" key="7">
    <source>
        <dbReference type="PROSITE" id="PS51987"/>
    </source>
</evidence>
<dbReference type="InterPro" id="IPR014746">
    <property type="entry name" value="Gln_synth/guanido_kin_cat_dom"/>
</dbReference>
<evidence type="ECO:0000256" key="5">
    <source>
        <dbReference type="PROSITE-ProRule" id="PRU01331"/>
    </source>
</evidence>
<comment type="similarity">
    <text evidence="1 5 6">Belongs to the glutamine synthetase family.</text>
</comment>
<sequence length="444" mass="48767">MQATSEWLRNHPSSRVKVAVTDIDGILRAKYISRDKLLNALDHGFGFCNVVFGWDSQDVVYANHVADAGFADAAAHIVESSRRAIPWESDLPFFLADFRHDGGPAGTACPRSLLQRVIERAASLGFTARFGPEYEWFMYRETPVTADRKSHQHLRPLSPGMFGYSGLRTAQHTGLMSDLFDRLAEFGIDLEGLHTETGPGVLEAAIVHQEAMEAADRAVLFKQGVKEIAYRHGLIASFMAKPSAALPGCGGHLHQSLWRDGENVFNDSTGRHGMSKVMEQYTAGQLEFLPSLMPFFAPNINSYKRYVPGSWAATRANWGVDNRTTALRVIPGGPTSTRLETRVPGADANPYLAIAAALAAGLYGIEHELPLDLPAVEGSAYEQSVGTPLPNHLGGAAGAMKGGKAADLFGEDFTTHFVRTREWEWQQYLGAVTDWETRRYFELA</sequence>
<dbReference type="PANTHER" id="PTHR43785">
    <property type="entry name" value="GAMMA-GLUTAMYLPUTRESCINE SYNTHETASE"/>
    <property type="match status" value="1"/>
</dbReference>
<evidence type="ECO:0000256" key="4">
    <source>
        <dbReference type="ARBA" id="ARBA00022840"/>
    </source>
</evidence>
<reference evidence="8 9" key="1">
    <citation type="submission" date="2020-08" db="EMBL/GenBank/DDBJ databases">
        <title>Genomic Encyclopedia of Type Strains, Phase IV (KMG-IV): sequencing the most valuable type-strain genomes for metagenomic binning, comparative biology and taxonomic classification.</title>
        <authorList>
            <person name="Goeker M."/>
        </authorList>
    </citation>
    <scope>NUCLEOTIDE SEQUENCE [LARGE SCALE GENOMIC DNA]</scope>
    <source>
        <strain evidence="8 9">DSM 105137</strain>
    </source>
</reference>
<dbReference type="GO" id="GO:0006576">
    <property type="term" value="P:biogenic amine metabolic process"/>
    <property type="evidence" value="ECO:0007669"/>
    <property type="project" value="UniProtKB-ARBA"/>
</dbReference>
<dbReference type="GO" id="GO:0042402">
    <property type="term" value="P:biogenic amine catabolic process"/>
    <property type="evidence" value="ECO:0007669"/>
    <property type="project" value="UniProtKB-ARBA"/>
</dbReference>
<keyword evidence="3" id="KW-0547">Nucleotide-binding</keyword>
<dbReference type="EMBL" id="JACIFF010000008">
    <property type="protein sequence ID" value="MBB4080352.1"/>
    <property type="molecule type" value="Genomic_DNA"/>
</dbReference>
<dbReference type="SUPFAM" id="SSF55931">
    <property type="entry name" value="Glutamine synthetase/guanido kinase"/>
    <property type="match status" value="1"/>
</dbReference>
<dbReference type="RefSeq" id="WP_183496593.1">
    <property type="nucleotide sequence ID" value="NZ_JACIFF010000008.1"/>
</dbReference>
<evidence type="ECO:0000256" key="1">
    <source>
        <dbReference type="ARBA" id="ARBA00009897"/>
    </source>
</evidence>
<dbReference type="Pfam" id="PF00120">
    <property type="entry name" value="Gln-synt_C"/>
    <property type="match status" value="1"/>
</dbReference>
<evidence type="ECO:0000256" key="3">
    <source>
        <dbReference type="ARBA" id="ARBA00022741"/>
    </source>
</evidence>
<dbReference type="PROSITE" id="PS51987">
    <property type="entry name" value="GS_CATALYTIC"/>
    <property type="match status" value="1"/>
</dbReference>
<feature type="domain" description="GS catalytic" evidence="7">
    <location>
        <begin position="110"/>
        <end position="444"/>
    </location>
</feature>
<dbReference type="Gene3D" id="3.10.20.70">
    <property type="entry name" value="Glutamine synthetase, N-terminal domain"/>
    <property type="match status" value="1"/>
</dbReference>
<dbReference type="FunFam" id="3.30.590.10:FF:000005">
    <property type="entry name" value="Probable glutamine synthetase"/>
    <property type="match status" value="1"/>
</dbReference>
<keyword evidence="9" id="KW-1185">Reference proteome</keyword>
<comment type="caution">
    <text evidence="8">The sequence shown here is derived from an EMBL/GenBank/DDBJ whole genome shotgun (WGS) entry which is preliminary data.</text>
</comment>
<accession>A0A840E9F3</accession>
<evidence type="ECO:0000313" key="9">
    <source>
        <dbReference type="Proteomes" id="UP000576209"/>
    </source>
</evidence>
<proteinExistence type="inferred from homology"/>
<dbReference type="GO" id="GO:0006542">
    <property type="term" value="P:glutamine biosynthetic process"/>
    <property type="evidence" value="ECO:0007669"/>
    <property type="project" value="InterPro"/>
</dbReference>
<gene>
    <name evidence="8" type="ORF">GGR28_002986</name>
</gene>
<protein>
    <submittedName>
        <fullName evidence="8">Glutamine synthetase</fullName>
        <ecNumber evidence="8">6.3.1.2</ecNumber>
    </submittedName>
</protein>
<keyword evidence="2 8" id="KW-0436">Ligase</keyword>
<dbReference type="EC" id="6.3.1.2" evidence="8"/>
<dbReference type="InterPro" id="IPR036651">
    <property type="entry name" value="Gln_synt_N_sf"/>
</dbReference>
<dbReference type="InterPro" id="IPR008146">
    <property type="entry name" value="Gln_synth_cat_dom"/>
</dbReference>
<dbReference type="SMART" id="SM01230">
    <property type="entry name" value="Gln-synt_C"/>
    <property type="match status" value="1"/>
</dbReference>
<dbReference type="PANTHER" id="PTHR43785:SF12">
    <property type="entry name" value="TYPE-1 GLUTAMINE SYNTHETASE 2"/>
    <property type="match status" value="1"/>
</dbReference>
<dbReference type="Gene3D" id="3.30.590.10">
    <property type="entry name" value="Glutamine synthetase/guanido kinase, catalytic domain"/>
    <property type="match status" value="1"/>
</dbReference>
<organism evidence="8 9">
    <name type="scientific">Neolewinella aquimaris</name>
    <dbReference type="NCBI Taxonomy" id="1835722"/>
    <lineage>
        <taxon>Bacteria</taxon>
        <taxon>Pseudomonadati</taxon>
        <taxon>Bacteroidota</taxon>
        <taxon>Saprospiria</taxon>
        <taxon>Saprospirales</taxon>
        <taxon>Lewinellaceae</taxon>
        <taxon>Neolewinella</taxon>
    </lineage>
</organism>
<dbReference type="GO" id="GO:0004356">
    <property type="term" value="F:glutamine synthetase activity"/>
    <property type="evidence" value="ECO:0007669"/>
    <property type="project" value="UniProtKB-EC"/>
</dbReference>
<keyword evidence="4" id="KW-0067">ATP-binding</keyword>
<dbReference type="Proteomes" id="UP000576209">
    <property type="component" value="Unassembled WGS sequence"/>
</dbReference>
<dbReference type="GO" id="GO:0005524">
    <property type="term" value="F:ATP binding"/>
    <property type="evidence" value="ECO:0007669"/>
    <property type="project" value="UniProtKB-KW"/>
</dbReference>